<keyword evidence="3" id="KW-1185">Reference proteome</keyword>
<accession>A0AAW1B2A1</accession>
<comment type="caution">
    <text evidence="2">The sequence shown here is derived from an EMBL/GenBank/DDBJ whole genome shotgun (WGS) entry which is preliminary data.</text>
</comment>
<gene>
    <name evidence="2" type="ORF">NXF25_019584</name>
</gene>
<organism evidence="2 3">
    <name type="scientific">Crotalus adamanteus</name>
    <name type="common">Eastern diamondback rattlesnake</name>
    <dbReference type="NCBI Taxonomy" id="8729"/>
    <lineage>
        <taxon>Eukaryota</taxon>
        <taxon>Metazoa</taxon>
        <taxon>Chordata</taxon>
        <taxon>Craniata</taxon>
        <taxon>Vertebrata</taxon>
        <taxon>Euteleostomi</taxon>
        <taxon>Lepidosauria</taxon>
        <taxon>Squamata</taxon>
        <taxon>Bifurcata</taxon>
        <taxon>Unidentata</taxon>
        <taxon>Episquamata</taxon>
        <taxon>Toxicofera</taxon>
        <taxon>Serpentes</taxon>
        <taxon>Colubroidea</taxon>
        <taxon>Viperidae</taxon>
        <taxon>Crotalinae</taxon>
        <taxon>Crotalus</taxon>
    </lineage>
</organism>
<dbReference type="AlphaFoldDB" id="A0AAW1B2A1"/>
<sequence length="312" mass="34716">MVITGGLLLVPKYSKEKNPGPFGDQDNSRTVGAMETPPITLVLISFCAYVADIFDLHMHRHHKYSAKFCSVSTIYSMSPDIDPLSWRLALLDSVMRNLQEPNLGAEALYAITSALGQYRVNKNMPSFHQYSLQIQLSTAGEVYGKMNCLTYSDDLVLLAEHSARLQEKLDCLAGVLPVTGMSLNPAKSFGLTITKDGKAMSVLKREQEETENWGEAASRPENRGANPGLEEETENPRSQQELWSSQLNSGATFALDSGIRIQHIEFLFETASADPQAVVLKQLVVFLRKKFPEFRLTPQEASYRAMELATHI</sequence>
<dbReference type="EMBL" id="JAOTOJ010000008">
    <property type="protein sequence ID" value="KAK9396223.1"/>
    <property type="molecule type" value="Genomic_DNA"/>
</dbReference>
<reference evidence="2 3" key="1">
    <citation type="journal article" date="2024" name="Proc. Natl. Acad. Sci. U.S.A.">
        <title>The genetic regulatory architecture and epigenomic basis for age-related changes in rattlesnake venom.</title>
        <authorList>
            <person name="Hogan M.P."/>
            <person name="Holding M.L."/>
            <person name="Nystrom G.S."/>
            <person name="Colston T.J."/>
            <person name="Bartlett D.A."/>
            <person name="Mason A.J."/>
            <person name="Ellsworth S.A."/>
            <person name="Rautsaw R.M."/>
            <person name="Lawrence K.C."/>
            <person name="Strickland J.L."/>
            <person name="He B."/>
            <person name="Fraser P."/>
            <person name="Margres M.J."/>
            <person name="Gilbert D.M."/>
            <person name="Gibbs H.L."/>
            <person name="Parkinson C.L."/>
            <person name="Rokyta D.R."/>
        </authorList>
    </citation>
    <scope>NUCLEOTIDE SEQUENCE [LARGE SCALE GENOMIC DNA]</scope>
    <source>
        <strain evidence="2">DRR0105</strain>
    </source>
</reference>
<evidence type="ECO:0000313" key="3">
    <source>
        <dbReference type="Proteomes" id="UP001474421"/>
    </source>
</evidence>
<dbReference type="Proteomes" id="UP001474421">
    <property type="component" value="Unassembled WGS sequence"/>
</dbReference>
<evidence type="ECO:0000256" key="1">
    <source>
        <dbReference type="SAM" id="MobiDB-lite"/>
    </source>
</evidence>
<name>A0AAW1B2A1_CROAD</name>
<proteinExistence type="predicted"/>
<protein>
    <recommendedName>
        <fullName evidence="4">Reverse transcriptase domain-containing protein</fullName>
    </recommendedName>
</protein>
<evidence type="ECO:0008006" key="4">
    <source>
        <dbReference type="Google" id="ProtNLM"/>
    </source>
</evidence>
<feature type="region of interest" description="Disordered" evidence="1">
    <location>
        <begin position="203"/>
        <end position="239"/>
    </location>
</feature>
<evidence type="ECO:0000313" key="2">
    <source>
        <dbReference type="EMBL" id="KAK9396223.1"/>
    </source>
</evidence>